<gene>
    <name evidence="4" type="ORF">FC46_GL001366</name>
</gene>
<evidence type="ECO:0000256" key="1">
    <source>
        <dbReference type="SAM" id="Coils"/>
    </source>
</evidence>
<dbReference type="InterPro" id="IPR038734">
    <property type="entry name" value="YhaN_AAA"/>
</dbReference>
<organism evidence="4 5">
    <name type="scientific">Lactobacillus kalixensis DSM 16043</name>
    <dbReference type="NCBI Taxonomy" id="1423763"/>
    <lineage>
        <taxon>Bacteria</taxon>
        <taxon>Bacillati</taxon>
        <taxon>Bacillota</taxon>
        <taxon>Bacilli</taxon>
        <taxon>Lactobacillales</taxon>
        <taxon>Lactobacillaceae</taxon>
        <taxon>Lactobacillus</taxon>
    </lineage>
</organism>
<feature type="coiled-coil region" evidence="1">
    <location>
        <begin position="188"/>
        <end position="306"/>
    </location>
</feature>
<proteinExistence type="predicted"/>
<accession>A0A0R1UCR7</accession>
<comment type="caution">
    <text evidence="4">The sequence shown here is derived from an EMBL/GenBank/DDBJ whole genome shotgun (WGS) entry which is preliminary data.</text>
</comment>
<keyword evidence="5" id="KW-1185">Reference proteome</keyword>
<feature type="transmembrane region" description="Helical" evidence="2">
    <location>
        <begin position="391"/>
        <end position="424"/>
    </location>
</feature>
<evidence type="ECO:0000259" key="3">
    <source>
        <dbReference type="Pfam" id="PF13514"/>
    </source>
</evidence>
<dbReference type="EMBL" id="AZFM01000004">
    <property type="protein sequence ID" value="KRL91070.1"/>
    <property type="molecule type" value="Genomic_DNA"/>
</dbReference>
<dbReference type="AlphaFoldDB" id="A0A0R1UCR7"/>
<keyword evidence="2" id="KW-0472">Membrane</keyword>
<dbReference type="Proteomes" id="UP000051036">
    <property type="component" value="Unassembled WGS sequence"/>
</dbReference>
<dbReference type="OrthoDB" id="9764467at2"/>
<dbReference type="RefSeq" id="WP_057797471.1">
    <property type="nucleotide sequence ID" value="NZ_AZFM01000004.1"/>
</dbReference>
<dbReference type="PANTHER" id="PTHR41259">
    <property type="entry name" value="DOUBLE-STRAND BREAK REPAIR RAD50 ATPASE, PUTATIVE-RELATED"/>
    <property type="match status" value="1"/>
</dbReference>
<sequence length="829" mass="94886">MRLKQIKIINFGQLSDLTFDLPSDNLNVFFGQNESGKSTTVAFVKQVMFGFYLRNNASPFFEDYKPLAHVSPMGGSLIFEDEDGSQFKLERLWAKGDKTKKGILTVIKDGQQVPESLFFDRIQNIDGNFYTDSFIFNQDMLGQIAKLSQADLLERIYYLGAANSGQLLDLREDFTKEAGKLFKKTAKKPEVNQLLTQLEDKRQELTETQKQFESYEALNSEVTSEEQKLNDEQTQLKKLQEQSQKLKKIQENLTNFDQLKKLQLEQKKVDFDSENFQKATELTSQKKNLLQNITSLQSRLSSDNEQNFNFEEAKKLIRQRPELLQWESQYRACLQKAKQLQFEEEQLLKLTPELGKILNLTETEIDELRSKYDSLPPKPEKVESASNNKNLLIIGLVVAALGLVLCAVSPLVGIICLLAGAGLAGYGFYQGKQAEEVYKAKIKENQAAENIRRAFEEQYQLDLDKTDLNNLISQYNDYQAKELALKANNTDLEEIKSQAGQLATNLEKFLKRPINHNFEGLKDELEQLDDQVEEKRHDQDEQIHLQTSLKETEQKVKEVDLELKAVLAKDGVDNLEDYDALYQESLRQAKLQTQIAALKESLGDSLDNLEKADPEKLVQELNQVQKEIQLEQDKIGEIRQQLAQRQVAQANLADSTAVFEAKQNLANTETSFIKASQEYLADMFAAKMIGRALDIASNERFPKMLADAKEYFKLLTNDRYIDLELDKKITVTRKDGKKREVKYLSRGTSEQLYFALKLAFVHQIKDQINLPILIDDSFVNFDDRRTTDIKELLNKIGEDNQVLIFTAQSALVDKLDRPVLTFKKGSTNA</sequence>
<dbReference type="SUPFAM" id="SSF52540">
    <property type="entry name" value="P-loop containing nucleoside triphosphate hydrolases"/>
    <property type="match status" value="1"/>
</dbReference>
<dbReference type="Gene3D" id="3.40.50.300">
    <property type="entry name" value="P-loop containing nucleotide triphosphate hydrolases"/>
    <property type="match status" value="2"/>
</dbReference>
<evidence type="ECO:0000313" key="5">
    <source>
        <dbReference type="Proteomes" id="UP000051036"/>
    </source>
</evidence>
<dbReference type="PANTHER" id="PTHR41259:SF1">
    <property type="entry name" value="DOUBLE-STRAND BREAK REPAIR RAD50 ATPASE, PUTATIVE-RELATED"/>
    <property type="match status" value="1"/>
</dbReference>
<dbReference type="InterPro" id="IPR027417">
    <property type="entry name" value="P-loop_NTPase"/>
</dbReference>
<keyword evidence="1" id="KW-0175">Coiled coil</keyword>
<evidence type="ECO:0000256" key="2">
    <source>
        <dbReference type="SAM" id="Phobius"/>
    </source>
</evidence>
<evidence type="ECO:0000313" key="4">
    <source>
        <dbReference type="EMBL" id="KRL91070.1"/>
    </source>
</evidence>
<feature type="coiled-coil region" evidence="1">
    <location>
        <begin position="492"/>
        <end position="569"/>
    </location>
</feature>
<reference evidence="4 5" key="1">
    <citation type="journal article" date="2015" name="Genome Announc.">
        <title>Expanding the biotechnology potential of lactobacilli through comparative genomics of 213 strains and associated genera.</title>
        <authorList>
            <person name="Sun Z."/>
            <person name="Harris H.M."/>
            <person name="McCann A."/>
            <person name="Guo C."/>
            <person name="Argimon S."/>
            <person name="Zhang W."/>
            <person name="Yang X."/>
            <person name="Jeffery I.B."/>
            <person name="Cooney J.C."/>
            <person name="Kagawa T.F."/>
            <person name="Liu W."/>
            <person name="Song Y."/>
            <person name="Salvetti E."/>
            <person name="Wrobel A."/>
            <person name="Rasinkangas P."/>
            <person name="Parkhill J."/>
            <person name="Rea M.C."/>
            <person name="O'Sullivan O."/>
            <person name="Ritari J."/>
            <person name="Douillard F.P."/>
            <person name="Paul Ross R."/>
            <person name="Yang R."/>
            <person name="Briner A.E."/>
            <person name="Felis G.E."/>
            <person name="de Vos W.M."/>
            <person name="Barrangou R."/>
            <person name="Klaenhammer T.R."/>
            <person name="Caufield P.W."/>
            <person name="Cui Y."/>
            <person name="Zhang H."/>
            <person name="O'Toole P.W."/>
        </authorList>
    </citation>
    <scope>NUCLEOTIDE SEQUENCE [LARGE SCALE GENOMIC DNA]</scope>
    <source>
        <strain evidence="4 5">DSM 16043</strain>
    </source>
</reference>
<keyword evidence="2" id="KW-1133">Transmembrane helix</keyword>
<feature type="domain" description="YhaN AAA" evidence="3">
    <location>
        <begin position="1"/>
        <end position="209"/>
    </location>
</feature>
<dbReference type="STRING" id="1423763.FC46_GL001366"/>
<dbReference type="Pfam" id="PF13514">
    <property type="entry name" value="AAA_27"/>
    <property type="match status" value="1"/>
</dbReference>
<keyword evidence="2" id="KW-0812">Transmembrane</keyword>
<protein>
    <recommendedName>
        <fullName evidence="3">YhaN AAA domain-containing protein</fullName>
    </recommendedName>
</protein>
<dbReference type="PATRIC" id="fig|1423763.3.peg.1382"/>
<name>A0A0R1UCR7_9LACO</name>